<dbReference type="KEGG" id="dru:Desru_1101"/>
<reference evidence="1 2" key="2">
    <citation type="journal article" date="2012" name="Stand. Genomic Sci.">
        <title>Complete genome sequence of the sulfate-reducing firmicute Desulfotomaculum ruminis type strain (DL(T)).</title>
        <authorList>
            <person name="Spring S."/>
            <person name="Visser M."/>
            <person name="Lu M."/>
            <person name="Copeland A."/>
            <person name="Lapidus A."/>
            <person name="Lucas S."/>
            <person name="Cheng J.F."/>
            <person name="Han C."/>
            <person name="Tapia R."/>
            <person name="Goodwin L.A."/>
            <person name="Pitluck S."/>
            <person name="Ivanova N."/>
            <person name="Land M."/>
            <person name="Hauser L."/>
            <person name="Larimer F."/>
            <person name="Rohde M."/>
            <person name="Goker M."/>
            <person name="Detter J.C."/>
            <person name="Kyrpides N.C."/>
            <person name="Woyke T."/>
            <person name="Schaap P.J."/>
            <person name="Plugge C.M."/>
            <person name="Muyzer G."/>
            <person name="Kuever J."/>
            <person name="Pereira I.A."/>
            <person name="Parshina S.N."/>
            <person name="Bernier-Latmani R."/>
            <person name="Stams A.J."/>
            <person name="Klenk H.P."/>
        </authorList>
    </citation>
    <scope>NUCLEOTIDE SEQUENCE [LARGE SCALE GENOMIC DNA]</scope>
    <source>
        <strain evidence="2">ATCC 23193 / DSM 2154 / NCIB 8452 / DL</strain>
    </source>
</reference>
<sequence>MAYTPLTRDQYIQQQNEYAQKTYQNQYDAQKTALQQAYDRNRLGFDSSRTSIQNAYTQGGNRLNELRDQAQADYSAGANSINEQKAAQTPLYQQSRNAASVNAAQSARKLSELMAAKGLSRGGSFLSGQAGIQNQRAAEIGDVNRQEGLFNAQMANRLAELEQARANSLGAIGNRSAELEQTYMGDLNNLTKQEQLYGQQYSDSQRALQEALANQIAAAGLQAPLQYEDYYNQQLQNSLALAGFAWGNLSDYAAQTGNFGMPKDYKPGDFLNQFYNQWYK</sequence>
<dbReference type="HOGENOM" id="CLU_993000_0_0_9"/>
<keyword evidence="2" id="KW-1185">Reference proteome</keyword>
<name>F6DM34_DESRL</name>
<reference evidence="2" key="1">
    <citation type="submission" date="2011-05" db="EMBL/GenBank/DDBJ databases">
        <title>Complete sequence of Desulfotomaculum ruminis DSM 2154.</title>
        <authorList>
            <person name="Lucas S."/>
            <person name="Copeland A."/>
            <person name="Lapidus A."/>
            <person name="Cheng J.-F."/>
            <person name="Goodwin L."/>
            <person name="Pitluck S."/>
            <person name="Lu M."/>
            <person name="Detter J.C."/>
            <person name="Han C."/>
            <person name="Tapia R."/>
            <person name="Land M."/>
            <person name="Hauser L."/>
            <person name="Kyrpides N."/>
            <person name="Ivanova N."/>
            <person name="Mikhailova N."/>
            <person name="Pagani I."/>
            <person name="Stams A.J.M."/>
            <person name="Plugge C.M."/>
            <person name="Muyzer G."/>
            <person name="Kuever J."/>
            <person name="Parshina S.N."/>
            <person name="Ivanova A.E."/>
            <person name="Nazina T.N."/>
            <person name="Brambilla E."/>
            <person name="Spring S."/>
            <person name="Klenk H.-P."/>
            <person name="Woyke T."/>
        </authorList>
    </citation>
    <scope>NUCLEOTIDE SEQUENCE [LARGE SCALE GENOMIC DNA]</scope>
    <source>
        <strain evidence="2">ATCC 23193 / DSM 2154 / NCIB 8452 / DL</strain>
    </source>
</reference>
<dbReference type="EMBL" id="CP002780">
    <property type="protein sequence ID" value="AEG59376.1"/>
    <property type="molecule type" value="Genomic_DNA"/>
</dbReference>
<dbReference type="RefSeq" id="WP_013841147.1">
    <property type="nucleotide sequence ID" value="NC_015589.1"/>
</dbReference>
<accession>F6DM34</accession>
<dbReference type="AlphaFoldDB" id="F6DM34"/>
<protein>
    <submittedName>
        <fullName evidence="1">Uncharacterized protein</fullName>
    </submittedName>
</protein>
<dbReference type="STRING" id="696281.Desru_1101"/>
<proteinExistence type="predicted"/>
<dbReference type="Proteomes" id="UP000009234">
    <property type="component" value="Chromosome"/>
</dbReference>
<evidence type="ECO:0000313" key="2">
    <source>
        <dbReference type="Proteomes" id="UP000009234"/>
    </source>
</evidence>
<evidence type="ECO:0000313" key="1">
    <source>
        <dbReference type="EMBL" id="AEG59376.1"/>
    </source>
</evidence>
<organism evidence="1 2">
    <name type="scientific">Desulforamulus ruminis (strain ATCC 23193 / DSM 2154 / NCIMB 8452 / DL)</name>
    <name type="common">Desulfotomaculum ruminis</name>
    <dbReference type="NCBI Taxonomy" id="696281"/>
    <lineage>
        <taxon>Bacteria</taxon>
        <taxon>Bacillati</taxon>
        <taxon>Bacillota</taxon>
        <taxon>Clostridia</taxon>
        <taxon>Eubacteriales</taxon>
        <taxon>Peptococcaceae</taxon>
        <taxon>Desulforamulus</taxon>
    </lineage>
</organism>
<gene>
    <name evidence="1" type="ordered locus">Desru_1101</name>
</gene>